<dbReference type="InterPro" id="IPR022409">
    <property type="entry name" value="PKD/Chitinase_dom"/>
</dbReference>
<evidence type="ECO:0000313" key="15">
    <source>
        <dbReference type="EMBL" id="KAL1497900.1"/>
    </source>
</evidence>
<feature type="chain" id="PRO_5044777303" description="Dyslexia-associated protein KIAA0319-like protein" evidence="11">
    <location>
        <begin position="24"/>
        <end position="964"/>
    </location>
</feature>
<dbReference type="InterPro" id="IPR011106">
    <property type="entry name" value="MANSC_N"/>
</dbReference>
<evidence type="ECO:0000313" key="16">
    <source>
        <dbReference type="Proteomes" id="UP001566132"/>
    </source>
</evidence>
<evidence type="ECO:0000256" key="5">
    <source>
        <dbReference type="ARBA" id="ARBA00022737"/>
    </source>
</evidence>
<feature type="domain" description="Immunoglobulin" evidence="13">
    <location>
        <begin position="247"/>
        <end position="330"/>
    </location>
</feature>
<keyword evidence="2" id="KW-1003">Cell membrane</keyword>
<name>A0ABD1EN18_HYPHA</name>
<evidence type="ECO:0000259" key="13">
    <source>
        <dbReference type="SMART" id="SM00409"/>
    </source>
</evidence>
<proteinExistence type="predicted"/>
<dbReference type="FunFam" id="2.60.40.10:FF:000061">
    <property type="entry name" value="Dyslexia-associated protein KIAA0319 homolog"/>
    <property type="match status" value="2"/>
</dbReference>
<protein>
    <recommendedName>
        <fullName evidence="17">Dyslexia-associated protein KIAA0319-like protein</fullName>
    </recommendedName>
</protein>
<dbReference type="InterPro" id="IPR035986">
    <property type="entry name" value="PKD_dom_sf"/>
</dbReference>
<keyword evidence="5" id="KW-0677">Repeat</keyword>
<evidence type="ECO:0000256" key="3">
    <source>
        <dbReference type="ARBA" id="ARBA00022692"/>
    </source>
</evidence>
<keyword evidence="7 10" id="KW-0472">Membrane</keyword>
<evidence type="ECO:0000256" key="11">
    <source>
        <dbReference type="SAM" id="SignalP"/>
    </source>
</evidence>
<dbReference type="FunFam" id="2.60.40.10:FF:000257">
    <property type="entry name" value="Dyslexia-associated protein KIAA0319-like"/>
    <property type="match status" value="1"/>
</dbReference>
<dbReference type="InterPro" id="IPR003599">
    <property type="entry name" value="Ig_sub"/>
</dbReference>
<feature type="signal peptide" evidence="11">
    <location>
        <begin position="1"/>
        <end position="23"/>
    </location>
</feature>
<feature type="transmembrane region" description="Helical" evidence="10">
    <location>
        <begin position="861"/>
        <end position="887"/>
    </location>
</feature>
<dbReference type="InterPro" id="IPR029865">
    <property type="entry name" value="KIAA0319-like"/>
</dbReference>
<organism evidence="15 16">
    <name type="scientific">Hypothenemus hampei</name>
    <name type="common">Coffee berry borer</name>
    <dbReference type="NCBI Taxonomy" id="57062"/>
    <lineage>
        <taxon>Eukaryota</taxon>
        <taxon>Metazoa</taxon>
        <taxon>Ecdysozoa</taxon>
        <taxon>Arthropoda</taxon>
        <taxon>Hexapoda</taxon>
        <taxon>Insecta</taxon>
        <taxon>Pterygota</taxon>
        <taxon>Neoptera</taxon>
        <taxon>Endopterygota</taxon>
        <taxon>Coleoptera</taxon>
        <taxon>Polyphaga</taxon>
        <taxon>Cucujiformia</taxon>
        <taxon>Curculionidae</taxon>
        <taxon>Scolytinae</taxon>
        <taxon>Hypothenemus</taxon>
    </lineage>
</organism>
<dbReference type="InterPro" id="IPR013980">
    <property type="entry name" value="MANSC_dom"/>
</dbReference>
<dbReference type="PANTHER" id="PTHR46182">
    <property type="entry name" value="FI19480P1"/>
    <property type="match status" value="1"/>
</dbReference>
<feature type="region of interest" description="Disordered" evidence="9">
    <location>
        <begin position="916"/>
        <end position="964"/>
    </location>
</feature>
<evidence type="ECO:0000256" key="6">
    <source>
        <dbReference type="ARBA" id="ARBA00022989"/>
    </source>
</evidence>
<accession>A0ABD1EN18</accession>
<dbReference type="CDD" id="cd00146">
    <property type="entry name" value="PKD"/>
    <property type="match status" value="3"/>
</dbReference>
<evidence type="ECO:0000256" key="9">
    <source>
        <dbReference type="SAM" id="MobiDB-lite"/>
    </source>
</evidence>
<feature type="domain" description="Immunoglobulin" evidence="13">
    <location>
        <begin position="441"/>
        <end position="522"/>
    </location>
</feature>
<dbReference type="SMART" id="SM00089">
    <property type="entry name" value="PKD"/>
    <property type="match status" value="4"/>
</dbReference>
<dbReference type="Pfam" id="PF23597">
    <property type="entry name" value="KIAA0319_N"/>
    <property type="match status" value="1"/>
</dbReference>
<dbReference type="Pfam" id="PF22352">
    <property type="entry name" value="K319L-like_PKD"/>
    <property type="match status" value="5"/>
</dbReference>
<dbReference type="SMART" id="SM00765">
    <property type="entry name" value="MANEC"/>
    <property type="match status" value="1"/>
</dbReference>
<dbReference type="EMBL" id="JBDJPC010000006">
    <property type="protein sequence ID" value="KAL1497900.1"/>
    <property type="molecule type" value="Genomic_DNA"/>
</dbReference>
<evidence type="ECO:0000256" key="1">
    <source>
        <dbReference type="ARBA" id="ARBA00004236"/>
    </source>
</evidence>
<evidence type="ECO:0000259" key="12">
    <source>
        <dbReference type="SMART" id="SM00089"/>
    </source>
</evidence>
<dbReference type="AlphaFoldDB" id="A0ABD1EN18"/>
<feature type="domain" description="Immunoglobulin" evidence="13">
    <location>
        <begin position="528"/>
        <end position="715"/>
    </location>
</feature>
<evidence type="ECO:0000256" key="4">
    <source>
        <dbReference type="ARBA" id="ARBA00022729"/>
    </source>
</evidence>
<feature type="domain" description="PKD/Chitinase" evidence="12">
    <location>
        <begin position="436"/>
        <end position="526"/>
    </location>
</feature>
<gene>
    <name evidence="15" type="ORF">ABEB36_008782</name>
</gene>
<feature type="domain" description="PKD/Chitinase" evidence="12">
    <location>
        <begin position="340"/>
        <end position="430"/>
    </location>
</feature>
<keyword evidence="4 11" id="KW-0732">Signal</keyword>
<reference evidence="15 16" key="1">
    <citation type="submission" date="2024-05" db="EMBL/GenBank/DDBJ databases">
        <title>Genetic variation in Jamaican populations of the coffee berry borer (Hypothenemus hampei).</title>
        <authorList>
            <person name="Errbii M."/>
            <person name="Myrie A."/>
        </authorList>
    </citation>
    <scope>NUCLEOTIDE SEQUENCE [LARGE SCALE GENOMIC DNA]</scope>
    <source>
        <strain evidence="15">JA-Hopewell-2020-01-JO</strain>
        <tissue evidence="15">Whole body</tissue>
    </source>
</reference>
<keyword evidence="8" id="KW-0325">Glycoprotein</keyword>
<evidence type="ECO:0000256" key="2">
    <source>
        <dbReference type="ARBA" id="ARBA00022475"/>
    </source>
</evidence>
<sequence>MEVFGFLSAAILFILLYIDKANTFPSRSIKSECPRLYPKLFKGCIPRGNTSAGYFEEITDINTLKPCVLQCCLKAACNVAFMSDDKCYHVACTSNELCIPTINRNPQTVDHVNMMLVKPTDDESWEDVLAPQEFSESPVDREMYNLLNVYKNLDNDGFLDEDIYTMSCEVGVDNSCQMPNEICVQKHERSRSGVCECKSGFERQEDGDCLPISLKRISLPDLITEKILNIVNKSAPITKKPLSVIAESKQVKLPKNEVTLVATTMPKEYADDKYQYEWTSLHQPEGSTAVKHQNNNELHLEQLTEGTYEFKVSVSTLTSYGETFVNVTVLPEARINTPPTIIITPANQTIKQPNTAAVLDASSSTDDDGIISWHWELQQGPLGYEPELKDSPTLQLNDLTKPGNYTFKLTVTDTDKATSSTTANITVLAVTDYPPEANAGEDKIIYLPHNNITLNGSLSTDDHAITTWEWTKSADDAQKTVDMQNTRTPYLQLSNLQEGVYTFTLKVTDSANQSSTAQVHVFVKPPTNKPPVAEAGANVTISLPQTWAIVDGSNSSDDNGITWYKWEQLEGPSTISFKDSNSSKTNVTGLTKGLYALKLTVSDDNNNLASDLTYIIVNQNKNQKPTANAGPDFVLELPVNGLIINGSESKDDWEIVKWQWTRDEKSLAVGNIVEKTDQSPILILTDVSVGTYIFNLTVYDKQGLFDTDSVSVVVKNDPKLFHLVELTVDVNAKLLTEAQFNILKAKLALLVNDGSTLHVRNVESESRTDKVKMTFYLEDPNGQSLPANDVVQHLRQKLQVDASLLGFSVTKLQTAICQNNCSDHGVCNEVTRECECEVFWMHDMFKVYFKSDEDSDCSWSVLYVVLGLICGVVTFLGCTWALVYICYKWCYSRHNVNKPTNYKLIEDTDDLPPFSSRKINLSDSDTDSDVVFETRSKPPRFSDSRNGHKPSRNGYVKASRRIKT</sequence>
<dbReference type="FunFam" id="2.60.40.10:FF:001655">
    <property type="entry name" value="Blast:Dyslexia-associated protein KIAA0319"/>
    <property type="match status" value="1"/>
</dbReference>
<evidence type="ECO:0000259" key="14">
    <source>
        <dbReference type="SMART" id="SM00765"/>
    </source>
</evidence>
<dbReference type="PANTHER" id="PTHR46182:SF2">
    <property type="entry name" value="FI19480P1"/>
    <property type="match status" value="1"/>
</dbReference>
<feature type="domain" description="Seven cysteines N-terminal" evidence="14">
    <location>
        <begin position="28"/>
        <end position="109"/>
    </location>
</feature>
<feature type="domain" description="PKD/Chitinase" evidence="12">
    <location>
        <begin position="532"/>
        <end position="620"/>
    </location>
</feature>
<evidence type="ECO:0000256" key="10">
    <source>
        <dbReference type="SAM" id="Phobius"/>
    </source>
</evidence>
<dbReference type="Gene3D" id="2.60.40.10">
    <property type="entry name" value="Immunoglobulins"/>
    <property type="match status" value="5"/>
</dbReference>
<dbReference type="SMART" id="SM00409">
    <property type="entry name" value="IG"/>
    <property type="match status" value="4"/>
</dbReference>
<keyword evidence="6 10" id="KW-1133">Transmembrane helix</keyword>
<dbReference type="Proteomes" id="UP001566132">
    <property type="component" value="Unassembled WGS sequence"/>
</dbReference>
<keyword evidence="3 10" id="KW-0812">Transmembrane</keyword>
<comment type="subcellular location">
    <subcellularLocation>
        <location evidence="1">Cell membrane</location>
    </subcellularLocation>
</comment>
<keyword evidence="16" id="KW-1185">Reference proteome</keyword>
<dbReference type="GO" id="GO:0005886">
    <property type="term" value="C:plasma membrane"/>
    <property type="evidence" value="ECO:0007669"/>
    <property type="project" value="UniProtKB-SubCell"/>
</dbReference>
<comment type="caution">
    <text evidence="15">The sequence shown here is derived from an EMBL/GenBank/DDBJ whole genome shotgun (WGS) entry which is preliminary data.</text>
</comment>
<dbReference type="SUPFAM" id="SSF49299">
    <property type="entry name" value="PKD domain"/>
    <property type="match status" value="4"/>
</dbReference>
<evidence type="ECO:0000256" key="8">
    <source>
        <dbReference type="ARBA" id="ARBA00023180"/>
    </source>
</evidence>
<dbReference type="InterPro" id="IPR013783">
    <property type="entry name" value="Ig-like_fold"/>
</dbReference>
<feature type="domain" description="PKD/Chitinase" evidence="12">
    <location>
        <begin position="630"/>
        <end position="717"/>
    </location>
</feature>
<feature type="domain" description="Immunoglobulin" evidence="13">
    <location>
        <begin position="346"/>
        <end position="428"/>
    </location>
</feature>
<evidence type="ECO:0000256" key="7">
    <source>
        <dbReference type="ARBA" id="ARBA00023136"/>
    </source>
</evidence>
<feature type="compositionally biased region" description="Basic and acidic residues" evidence="9">
    <location>
        <begin position="932"/>
        <end position="946"/>
    </location>
</feature>
<evidence type="ECO:0008006" key="17">
    <source>
        <dbReference type="Google" id="ProtNLM"/>
    </source>
</evidence>